<keyword evidence="2" id="KW-1185">Reference proteome</keyword>
<dbReference type="AlphaFoldDB" id="A0A150X265"/>
<dbReference type="OrthoDB" id="963129at2"/>
<dbReference type="Pfam" id="PF22264">
    <property type="entry name" value="DUF6952"/>
    <property type="match status" value="1"/>
</dbReference>
<protein>
    <submittedName>
        <fullName evidence="1">Uncharacterized protein</fullName>
    </submittedName>
</protein>
<dbReference type="EMBL" id="LRDB01000050">
    <property type="protein sequence ID" value="KYG72806.1"/>
    <property type="molecule type" value="Genomic_DNA"/>
</dbReference>
<sequence>MKIPVIKKLVEEVALEDLKAAEEALMEELKPAIEIKGEDEGEQLTHVFAAIFILEKMQSSDVDFKTALREYTQKVRTSIS</sequence>
<gene>
    <name evidence="1" type="ORF">AWN68_08875</name>
</gene>
<evidence type="ECO:0000313" key="2">
    <source>
        <dbReference type="Proteomes" id="UP000075615"/>
    </source>
</evidence>
<dbReference type="InterPro" id="IPR053810">
    <property type="entry name" value="DUF6952"/>
</dbReference>
<reference evidence="1 2" key="1">
    <citation type="submission" date="2016-01" db="EMBL/GenBank/DDBJ databases">
        <title>Genome sequencing of Roseivirga echinicomitans KMM 6058.</title>
        <authorList>
            <person name="Selvaratnam C."/>
            <person name="Thevarajoo S."/>
            <person name="Goh K.M."/>
            <person name="Ee R."/>
            <person name="Chan K.-G."/>
            <person name="Chong C.S."/>
        </authorList>
    </citation>
    <scope>NUCLEOTIDE SEQUENCE [LARGE SCALE GENOMIC DNA]</scope>
    <source>
        <strain evidence="1 2">KMM 6058</strain>
    </source>
</reference>
<name>A0A150X265_9BACT</name>
<dbReference type="Proteomes" id="UP000075615">
    <property type="component" value="Unassembled WGS sequence"/>
</dbReference>
<comment type="caution">
    <text evidence="1">The sequence shown here is derived from an EMBL/GenBank/DDBJ whole genome shotgun (WGS) entry which is preliminary data.</text>
</comment>
<dbReference type="STRING" id="296218.AWN68_08875"/>
<proteinExistence type="predicted"/>
<dbReference type="RefSeq" id="WP_068417374.1">
    <property type="nucleotide sequence ID" value="NZ_LRDB01000050.1"/>
</dbReference>
<evidence type="ECO:0000313" key="1">
    <source>
        <dbReference type="EMBL" id="KYG72806.1"/>
    </source>
</evidence>
<accession>A0A150X265</accession>
<organism evidence="1 2">
    <name type="scientific">Roseivirga echinicomitans</name>
    <dbReference type="NCBI Taxonomy" id="296218"/>
    <lineage>
        <taxon>Bacteria</taxon>
        <taxon>Pseudomonadati</taxon>
        <taxon>Bacteroidota</taxon>
        <taxon>Cytophagia</taxon>
        <taxon>Cytophagales</taxon>
        <taxon>Roseivirgaceae</taxon>
        <taxon>Roseivirga</taxon>
    </lineage>
</organism>